<gene>
    <name evidence="2" type="ORF">D5R40_14850</name>
</gene>
<evidence type="ECO:0000256" key="1">
    <source>
        <dbReference type="PROSITE-ProRule" id="PRU00339"/>
    </source>
</evidence>
<dbReference type="EMBL" id="RCBY01000076">
    <property type="protein sequence ID" value="RQH42227.1"/>
    <property type="molecule type" value="Genomic_DNA"/>
</dbReference>
<comment type="caution">
    <text evidence="2">The sequence shown here is derived from an EMBL/GenBank/DDBJ whole genome shotgun (WGS) entry which is preliminary data.</text>
</comment>
<organism evidence="2 3">
    <name type="scientific">Okeania hirsuta</name>
    <dbReference type="NCBI Taxonomy" id="1458930"/>
    <lineage>
        <taxon>Bacteria</taxon>
        <taxon>Bacillati</taxon>
        <taxon>Cyanobacteriota</taxon>
        <taxon>Cyanophyceae</taxon>
        <taxon>Oscillatoriophycideae</taxon>
        <taxon>Oscillatoriales</taxon>
        <taxon>Microcoleaceae</taxon>
        <taxon>Okeania</taxon>
    </lineage>
</organism>
<dbReference type="Proteomes" id="UP000269154">
    <property type="component" value="Unassembled WGS sequence"/>
</dbReference>
<dbReference type="PROSITE" id="PS50005">
    <property type="entry name" value="TPR"/>
    <property type="match status" value="1"/>
</dbReference>
<proteinExistence type="predicted"/>
<protein>
    <submittedName>
        <fullName evidence="2">Tetratricopeptide repeat protein</fullName>
    </submittedName>
</protein>
<name>A0A3N6PBY2_9CYAN</name>
<dbReference type="InterPro" id="IPR019734">
    <property type="entry name" value="TPR_rpt"/>
</dbReference>
<keyword evidence="1" id="KW-0802">TPR repeat</keyword>
<dbReference type="AlphaFoldDB" id="A0A3N6PBY2"/>
<evidence type="ECO:0000313" key="2">
    <source>
        <dbReference type="EMBL" id="RQH42227.1"/>
    </source>
</evidence>
<dbReference type="Pfam" id="PF13414">
    <property type="entry name" value="TPR_11"/>
    <property type="match status" value="1"/>
</dbReference>
<dbReference type="SUPFAM" id="SSF48452">
    <property type="entry name" value="TPR-like"/>
    <property type="match status" value="1"/>
</dbReference>
<sequence length="65" mass="7713">MKLKHWDAAINAYRKAIELNPNHPNNYYVLGKILEDKNQQNEAIVIYLLYVRWVTADFQEFGFSP</sequence>
<feature type="repeat" description="TPR" evidence="1">
    <location>
        <begin position="1"/>
        <end position="23"/>
    </location>
</feature>
<accession>A0A3N6PBY2</accession>
<reference evidence="2 3" key="1">
    <citation type="journal article" date="2018" name="ACS Chem. Biol.">
        <title>Ketoreductase domain dysfunction expands chemodiversity: malyngamide biosynthesis in the cyanobacterium Okeania hirsuta.</title>
        <authorList>
            <person name="Moss N.A."/>
            <person name="Leao T."/>
            <person name="Rankin M."/>
            <person name="McCullough T.M."/>
            <person name="Qu P."/>
            <person name="Korobeynikov A."/>
            <person name="Smith J.L."/>
            <person name="Gerwick L."/>
            <person name="Gerwick W.H."/>
        </authorList>
    </citation>
    <scope>NUCLEOTIDE SEQUENCE [LARGE SCALE GENOMIC DNA]</scope>
    <source>
        <strain evidence="2 3">PAB10Feb10-1</strain>
    </source>
</reference>
<dbReference type="OrthoDB" id="422081at2"/>
<dbReference type="InterPro" id="IPR011990">
    <property type="entry name" value="TPR-like_helical_dom_sf"/>
</dbReference>
<evidence type="ECO:0000313" key="3">
    <source>
        <dbReference type="Proteomes" id="UP000269154"/>
    </source>
</evidence>
<keyword evidence="3" id="KW-1185">Reference proteome</keyword>
<dbReference type="Gene3D" id="1.25.40.10">
    <property type="entry name" value="Tetratricopeptide repeat domain"/>
    <property type="match status" value="1"/>
</dbReference>
<dbReference type="RefSeq" id="WP_124154810.1">
    <property type="nucleotide sequence ID" value="NZ_CAWOLW010000691.1"/>
</dbReference>